<gene>
    <name evidence="6" type="primary">ptr1_1</name>
    <name evidence="6" type="ORF">HAPAU_32170</name>
</gene>
<dbReference type="Pfam" id="PF02080">
    <property type="entry name" value="TrkA_C"/>
    <property type="match status" value="1"/>
</dbReference>
<dbReference type="Proteomes" id="UP000075321">
    <property type="component" value="Unassembled WGS sequence"/>
</dbReference>
<dbReference type="EMBL" id="LTAZ01000012">
    <property type="protein sequence ID" value="KYH24840.1"/>
    <property type="molecule type" value="Genomic_DNA"/>
</dbReference>
<evidence type="ECO:0000259" key="4">
    <source>
        <dbReference type="PROSITE" id="PS50956"/>
    </source>
</evidence>
<evidence type="ECO:0000313" key="7">
    <source>
        <dbReference type="Proteomes" id="UP000075321"/>
    </source>
</evidence>
<organism evidence="6 7">
    <name type="scientific">Halalkalicoccus paucihalophilus</name>
    <dbReference type="NCBI Taxonomy" id="1008153"/>
    <lineage>
        <taxon>Archaea</taxon>
        <taxon>Methanobacteriati</taxon>
        <taxon>Methanobacteriota</taxon>
        <taxon>Stenosarchaea group</taxon>
        <taxon>Halobacteria</taxon>
        <taxon>Halobacteriales</taxon>
        <taxon>Halococcaceae</taxon>
        <taxon>Halalkalicoccus</taxon>
    </lineage>
</organism>
<protein>
    <submittedName>
        <fullName evidence="6">HTH-type transcriptional regulator Ptr1</fullName>
    </submittedName>
</protein>
<evidence type="ECO:0000256" key="3">
    <source>
        <dbReference type="ARBA" id="ARBA00023163"/>
    </source>
</evidence>
<dbReference type="CDD" id="cd00090">
    <property type="entry name" value="HTH_ARSR"/>
    <property type="match status" value="1"/>
</dbReference>
<keyword evidence="2" id="KW-0238">DNA-binding</keyword>
<accession>A0A151ABA6</accession>
<dbReference type="GO" id="GO:0008324">
    <property type="term" value="F:monoatomic cation transmembrane transporter activity"/>
    <property type="evidence" value="ECO:0007669"/>
    <property type="project" value="InterPro"/>
</dbReference>
<dbReference type="PRINTS" id="PR00033">
    <property type="entry name" value="HTHASNC"/>
</dbReference>
<dbReference type="InterPro" id="IPR011991">
    <property type="entry name" value="ArsR-like_HTH"/>
</dbReference>
<dbReference type="InterPro" id="IPR006037">
    <property type="entry name" value="RCK_C"/>
</dbReference>
<dbReference type="GO" id="GO:0043200">
    <property type="term" value="P:response to amino acid"/>
    <property type="evidence" value="ECO:0007669"/>
    <property type="project" value="TreeGrafter"/>
</dbReference>
<keyword evidence="3" id="KW-0804">Transcription</keyword>
<sequence>MNKQAHELQTDTAYRVDEIDRRIIYALMTNARDTSAPMIAEEVNVSAGTIRNRIHRLEDNDILTGYHTQVDFERIGGRFTHLFMCNAPFEKREIIAQQVQTLPGVINVRELMGGRMNLHILAVGRDTDDLHRIGRSITELGVEIEDEVLVQNESDVPYAPFGPDDQPRKPPTDFISLAGDSEVTEVTVRTDAPIAGLTLQEAGQQDLLDDDILIITIERDGTVLTPHGETEIWADDVVTVFAQAGIEDGTLDAFLGDETS</sequence>
<feature type="domain" description="RCK C-terminal" evidence="5">
    <location>
        <begin position="172"/>
        <end position="257"/>
    </location>
</feature>
<dbReference type="Gene3D" id="1.10.10.10">
    <property type="entry name" value="Winged helix-like DNA-binding domain superfamily/Winged helix DNA-binding domain"/>
    <property type="match status" value="1"/>
</dbReference>
<evidence type="ECO:0000256" key="1">
    <source>
        <dbReference type="ARBA" id="ARBA00023015"/>
    </source>
</evidence>
<keyword evidence="7" id="KW-1185">Reference proteome</keyword>
<dbReference type="RefSeq" id="WP_066384559.1">
    <property type="nucleotide sequence ID" value="NZ_LTAZ01000012.1"/>
</dbReference>
<dbReference type="Gene3D" id="3.30.70.1450">
    <property type="entry name" value="Regulator of K+ conductance, C-terminal domain"/>
    <property type="match status" value="1"/>
</dbReference>
<dbReference type="SUPFAM" id="SSF46785">
    <property type="entry name" value="Winged helix' DNA-binding domain"/>
    <property type="match status" value="1"/>
</dbReference>
<evidence type="ECO:0000259" key="5">
    <source>
        <dbReference type="PROSITE" id="PS51202"/>
    </source>
</evidence>
<dbReference type="Pfam" id="PF13404">
    <property type="entry name" value="HTH_AsnC-type"/>
    <property type="match status" value="1"/>
</dbReference>
<dbReference type="InterPro" id="IPR036388">
    <property type="entry name" value="WH-like_DNA-bd_sf"/>
</dbReference>
<dbReference type="SMART" id="SM00344">
    <property type="entry name" value="HTH_ASNC"/>
    <property type="match status" value="1"/>
</dbReference>
<dbReference type="PROSITE" id="PS51202">
    <property type="entry name" value="RCK_C"/>
    <property type="match status" value="1"/>
</dbReference>
<reference evidence="6 7" key="1">
    <citation type="submission" date="2016-02" db="EMBL/GenBank/DDBJ databases">
        <title>Genome sequence of Halalkalicoccus paucihalophilus DSM 24557.</title>
        <authorList>
            <person name="Poehlein A."/>
            <person name="Daniel R."/>
        </authorList>
    </citation>
    <scope>NUCLEOTIDE SEQUENCE [LARGE SCALE GENOMIC DNA]</scope>
    <source>
        <strain evidence="6 7">DSM 24557</strain>
    </source>
</reference>
<proteinExistence type="predicted"/>
<dbReference type="PATRIC" id="fig|1008153.3.peg.3371"/>
<evidence type="ECO:0000256" key="2">
    <source>
        <dbReference type="ARBA" id="ARBA00023125"/>
    </source>
</evidence>
<dbReference type="SUPFAM" id="SSF116726">
    <property type="entry name" value="TrkA C-terminal domain-like"/>
    <property type="match status" value="1"/>
</dbReference>
<dbReference type="AlphaFoldDB" id="A0A151ABA6"/>
<dbReference type="InterPro" id="IPR036721">
    <property type="entry name" value="RCK_C_sf"/>
</dbReference>
<evidence type="ECO:0000313" key="6">
    <source>
        <dbReference type="EMBL" id="KYH24840.1"/>
    </source>
</evidence>
<dbReference type="OrthoDB" id="6762at2157"/>
<name>A0A151ABA6_9EURY</name>
<dbReference type="GO" id="GO:0006813">
    <property type="term" value="P:potassium ion transport"/>
    <property type="evidence" value="ECO:0007669"/>
    <property type="project" value="InterPro"/>
</dbReference>
<dbReference type="PANTHER" id="PTHR30154">
    <property type="entry name" value="LEUCINE-RESPONSIVE REGULATORY PROTEIN"/>
    <property type="match status" value="1"/>
</dbReference>
<dbReference type="PROSITE" id="PS50956">
    <property type="entry name" value="HTH_ASNC_2"/>
    <property type="match status" value="1"/>
</dbReference>
<feature type="domain" description="HTH asnC-type" evidence="4">
    <location>
        <begin position="16"/>
        <end position="78"/>
    </location>
</feature>
<dbReference type="GO" id="GO:0043565">
    <property type="term" value="F:sequence-specific DNA binding"/>
    <property type="evidence" value="ECO:0007669"/>
    <property type="project" value="InterPro"/>
</dbReference>
<dbReference type="InterPro" id="IPR019888">
    <property type="entry name" value="Tscrpt_reg_AsnC-like"/>
</dbReference>
<comment type="caution">
    <text evidence="6">The sequence shown here is derived from an EMBL/GenBank/DDBJ whole genome shotgun (WGS) entry which is preliminary data.</text>
</comment>
<dbReference type="InterPro" id="IPR036390">
    <property type="entry name" value="WH_DNA-bd_sf"/>
</dbReference>
<dbReference type="PANTHER" id="PTHR30154:SF34">
    <property type="entry name" value="TRANSCRIPTIONAL REGULATOR AZLB"/>
    <property type="match status" value="1"/>
</dbReference>
<keyword evidence="1" id="KW-0805">Transcription regulation</keyword>
<dbReference type="GO" id="GO:0005829">
    <property type="term" value="C:cytosol"/>
    <property type="evidence" value="ECO:0007669"/>
    <property type="project" value="TreeGrafter"/>
</dbReference>
<dbReference type="InterPro" id="IPR000485">
    <property type="entry name" value="AsnC-type_HTH_dom"/>
</dbReference>